<name>A0A1F4T5E4_UNCSA</name>
<dbReference type="EMBL" id="MEUG01000001">
    <property type="protein sequence ID" value="OGC28015.1"/>
    <property type="molecule type" value="Genomic_DNA"/>
</dbReference>
<accession>A0A1F4T5E4</accession>
<gene>
    <name evidence="5" type="primary">rplJ</name>
    <name evidence="6" type="ORF">A3K49_03320</name>
</gene>
<evidence type="ECO:0000256" key="2">
    <source>
        <dbReference type="ARBA" id="ARBA00022980"/>
    </source>
</evidence>
<dbReference type="Proteomes" id="UP000178602">
    <property type="component" value="Unassembled WGS sequence"/>
</dbReference>
<organism evidence="6 7">
    <name type="scientific">candidate division WOR-1 bacterium RIFOXYC12_FULL_54_18</name>
    <dbReference type="NCBI Taxonomy" id="1802584"/>
    <lineage>
        <taxon>Bacteria</taxon>
        <taxon>Bacillati</taxon>
        <taxon>Saganbacteria</taxon>
    </lineage>
</organism>
<dbReference type="NCBIfam" id="NF000955">
    <property type="entry name" value="PRK00099.1-1"/>
    <property type="match status" value="1"/>
</dbReference>
<dbReference type="CDD" id="cd05797">
    <property type="entry name" value="Ribosomal_L10"/>
    <property type="match status" value="1"/>
</dbReference>
<dbReference type="GO" id="GO:0015934">
    <property type="term" value="C:large ribosomal subunit"/>
    <property type="evidence" value="ECO:0007669"/>
    <property type="project" value="InterPro"/>
</dbReference>
<reference evidence="6 7" key="1">
    <citation type="journal article" date="2016" name="Nat. Commun.">
        <title>Thousands of microbial genomes shed light on interconnected biogeochemical processes in an aquifer system.</title>
        <authorList>
            <person name="Anantharaman K."/>
            <person name="Brown C.T."/>
            <person name="Hug L.A."/>
            <person name="Sharon I."/>
            <person name="Castelle C.J."/>
            <person name="Probst A.J."/>
            <person name="Thomas B.C."/>
            <person name="Singh A."/>
            <person name="Wilkins M.J."/>
            <person name="Karaoz U."/>
            <person name="Brodie E.L."/>
            <person name="Williams K.H."/>
            <person name="Hubbard S.S."/>
            <person name="Banfield J.F."/>
        </authorList>
    </citation>
    <scope>NUCLEOTIDE SEQUENCE [LARGE SCALE GENOMIC DNA]</scope>
</reference>
<dbReference type="PANTHER" id="PTHR11560">
    <property type="entry name" value="39S RIBOSOMAL PROTEIN L10, MITOCHONDRIAL"/>
    <property type="match status" value="1"/>
</dbReference>
<dbReference type="InterPro" id="IPR001790">
    <property type="entry name" value="Ribosomal_uL10"/>
</dbReference>
<comment type="subunit">
    <text evidence="5">Part of the ribosomal stalk of the 50S ribosomal subunit. The N-terminus interacts with L11 and the large rRNA to form the base of the stalk. The C-terminus forms an elongated spine to which L12 dimers bind in a sequential fashion forming a multimeric L10(L12)X complex.</text>
</comment>
<evidence type="ECO:0000256" key="5">
    <source>
        <dbReference type="HAMAP-Rule" id="MF_00362"/>
    </source>
</evidence>
<evidence type="ECO:0000313" key="6">
    <source>
        <dbReference type="EMBL" id="OGC28015.1"/>
    </source>
</evidence>
<dbReference type="InterPro" id="IPR047865">
    <property type="entry name" value="Ribosomal_uL10_bac_type"/>
</dbReference>
<comment type="similarity">
    <text evidence="1 5">Belongs to the universal ribosomal protein uL10 family.</text>
</comment>
<dbReference type="PROSITE" id="PS01109">
    <property type="entry name" value="RIBOSOMAL_L10"/>
    <property type="match status" value="1"/>
</dbReference>
<keyword evidence="5" id="KW-0694">RNA-binding</keyword>
<evidence type="ECO:0000313" key="7">
    <source>
        <dbReference type="Proteomes" id="UP000178602"/>
    </source>
</evidence>
<keyword evidence="5" id="KW-0699">rRNA-binding</keyword>
<dbReference type="Gene3D" id="6.10.250.290">
    <property type="match status" value="1"/>
</dbReference>
<comment type="function">
    <text evidence="5">Forms part of the ribosomal stalk, playing a central role in the interaction of the ribosome with GTP-bound translation factors.</text>
</comment>
<sequence>MSEKAIARKKIVVDELKDRISRSSLLVIADYVGFTVKDLTGLRKKLRPTGGELKIIKNTLIHRAASECGYEGLKDNLKGSTALLLGYDDPVAPLKIMVEYFKEIEKGTMRAGIVNKLVFDEKQLKEISKLPPRDVLLGKVVGGLQAPISGLVNVLQGPIRKLVYALQAIKDKKGGE</sequence>
<dbReference type="GO" id="GO:0003735">
    <property type="term" value="F:structural constituent of ribosome"/>
    <property type="evidence" value="ECO:0007669"/>
    <property type="project" value="InterPro"/>
</dbReference>
<evidence type="ECO:0000256" key="4">
    <source>
        <dbReference type="ARBA" id="ARBA00035202"/>
    </source>
</evidence>
<proteinExistence type="inferred from homology"/>
<dbReference type="InterPro" id="IPR022973">
    <property type="entry name" value="Ribosomal_uL10_bac"/>
</dbReference>
<dbReference type="InterPro" id="IPR002363">
    <property type="entry name" value="Ribosomal_uL10_CS_bac"/>
</dbReference>
<protein>
    <recommendedName>
        <fullName evidence="4 5">Large ribosomal subunit protein uL10</fullName>
    </recommendedName>
</protein>
<keyword evidence="2 5" id="KW-0689">Ribosomal protein</keyword>
<keyword evidence="3 5" id="KW-0687">Ribonucleoprotein</keyword>
<dbReference type="SUPFAM" id="SSF160369">
    <property type="entry name" value="Ribosomal protein L10-like"/>
    <property type="match status" value="1"/>
</dbReference>
<dbReference type="Gene3D" id="3.30.70.1730">
    <property type="match status" value="1"/>
</dbReference>
<dbReference type="HAMAP" id="MF_00362">
    <property type="entry name" value="Ribosomal_uL10"/>
    <property type="match status" value="1"/>
</dbReference>
<evidence type="ECO:0000256" key="3">
    <source>
        <dbReference type="ARBA" id="ARBA00023274"/>
    </source>
</evidence>
<comment type="caution">
    <text evidence="6">The sequence shown here is derived from an EMBL/GenBank/DDBJ whole genome shotgun (WGS) entry which is preliminary data.</text>
</comment>
<dbReference type="AlphaFoldDB" id="A0A1F4T5E4"/>
<evidence type="ECO:0000256" key="1">
    <source>
        <dbReference type="ARBA" id="ARBA00008889"/>
    </source>
</evidence>
<dbReference type="InterPro" id="IPR043141">
    <property type="entry name" value="Ribosomal_uL10-like_sf"/>
</dbReference>
<dbReference type="GO" id="GO:0070180">
    <property type="term" value="F:large ribosomal subunit rRNA binding"/>
    <property type="evidence" value="ECO:0007669"/>
    <property type="project" value="UniProtKB-UniRule"/>
</dbReference>
<dbReference type="Pfam" id="PF00466">
    <property type="entry name" value="Ribosomal_L10"/>
    <property type="match status" value="1"/>
</dbReference>
<dbReference type="GO" id="GO:0006412">
    <property type="term" value="P:translation"/>
    <property type="evidence" value="ECO:0007669"/>
    <property type="project" value="UniProtKB-UniRule"/>
</dbReference>